<dbReference type="RefSeq" id="WP_258986841.1">
    <property type="nucleotide sequence ID" value="NZ_JALIGE010000068.1"/>
</dbReference>
<keyword evidence="2" id="KW-1185">Reference proteome</keyword>
<dbReference type="InterPro" id="IPR031810">
    <property type="entry name" value="YjeJ-like"/>
</dbReference>
<protein>
    <submittedName>
        <fullName evidence="1">YjeJ family protein</fullName>
    </submittedName>
</protein>
<comment type="caution">
    <text evidence="1">The sequence shown here is derived from an EMBL/GenBank/DDBJ whole genome shotgun (WGS) entry which is preliminary data.</text>
</comment>
<reference evidence="1 2" key="1">
    <citation type="submission" date="2022-04" db="EMBL/GenBank/DDBJ databases">
        <title>Proposal of a three novel species of Scandinavium, Scandinavium hiltneri, Scandinavium manionii, Scandinavium tedordense.</title>
        <authorList>
            <person name="Maddock D.W."/>
            <person name="Brady C.L."/>
            <person name="Denman S."/>
            <person name="Arnold D."/>
        </authorList>
    </citation>
    <scope>NUCLEOTIDE SEQUENCE [LARGE SCALE GENOMIC DNA]</scope>
    <source>
        <strain evidence="1 2">H11S7</strain>
    </source>
</reference>
<evidence type="ECO:0000313" key="1">
    <source>
        <dbReference type="EMBL" id="MCS2160278.1"/>
    </source>
</evidence>
<dbReference type="Pfam" id="PF15922">
    <property type="entry name" value="YjeJ"/>
    <property type="match status" value="1"/>
</dbReference>
<proteinExistence type="predicted"/>
<name>A0ABT2DXC3_9ENTR</name>
<organism evidence="1 2">
    <name type="scientific">Scandinavium hiltneri</name>
    <dbReference type="NCBI Taxonomy" id="2926519"/>
    <lineage>
        <taxon>Bacteria</taxon>
        <taxon>Pseudomonadati</taxon>
        <taxon>Pseudomonadota</taxon>
        <taxon>Gammaproteobacteria</taxon>
        <taxon>Enterobacterales</taxon>
        <taxon>Enterobacteriaceae</taxon>
        <taxon>Scandinavium</taxon>
    </lineage>
</organism>
<dbReference type="EMBL" id="JALIGE010000068">
    <property type="protein sequence ID" value="MCS2160278.1"/>
    <property type="molecule type" value="Genomic_DNA"/>
</dbReference>
<gene>
    <name evidence="1" type="ORF">MUU47_03875</name>
</gene>
<sequence length="283" mass="31959">MSSILTGINTGVIRHGKQFTALALKINQQHEQLLLLIPALPLRDLFICFEYRLHLQSLRNAKDKATFKKRQEIATAQMHKHIPSLIQSELQEAGLHQCITKIEPNNKRKNELQLTMTLQGGNTLSLLIDDAQIALFVSAISHAINNAGMHTLSLRLSSLLDFLPLYDATIKNNGELEYDSYPHPAWKLALFSETLALVYHYADEHGEQQAYGTVIKTRLRSEMKETQAIAQRLLAFSPRLKKLEGKKCQTSVFTLASGTEYVPREHCLRALHALWQKSGKSIP</sequence>
<evidence type="ECO:0000313" key="2">
    <source>
        <dbReference type="Proteomes" id="UP001205357"/>
    </source>
</evidence>
<dbReference type="Proteomes" id="UP001205357">
    <property type="component" value="Unassembled WGS sequence"/>
</dbReference>
<accession>A0ABT2DXC3</accession>